<reference evidence="2" key="2">
    <citation type="submission" date="2019-01" db="UniProtKB">
        <authorList>
            <consortium name="EnsemblPlants"/>
        </authorList>
    </citation>
    <scope>IDENTIFICATION</scope>
    <source>
        <strain evidence="2">cv. Heinz 1706</strain>
    </source>
</reference>
<accession>A0A3Q7GXJ1</accession>
<keyword evidence="1" id="KW-1133">Transmembrane helix</keyword>
<name>A0A3Q7GXJ1_SOLLC</name>
<dbReference type="Proteomes" id="UP000004994">
    <property type="component" value="Chromosome 6"/>
</dbReference>
<feature type="transmembrane region" description="Helical" evidence="1">
    <location>
        <begin position="39"/>
        <end position="58"/>
    </location>
</feature>
<sequence>MMLAAYINKNIIRPCHSCPLPHSPSSTGGRRRRLLQMECVFITVIIYVFVKVSFSGGFSPYSITGELRSEPARDLVLDFGGEYGERYRCIDEERANGCHLLQLISKNAGLDISSKNNNLGLDNLLECTQPLIAVDAVNMIKPQVGKGEEYFNR</sequence>
<proteinExistence type="predicted"/>
<evidence type="ECO:0000313" key="3">
    <source>
        <dbReference type="Proteomes" id="UP000004994"/>
    </source>
</evidence>
<dbReference type="EnsemblPlants" id="Solyc06g067975.1.1">
    <property type="protein sequence ID" value="Solyc06g067975.1.1"/>
    <property type="gene ID" value="Solyc06g067975.1"/>
</dbReference>
<keyword evidence="3" id="KW-1185">Reference proteome</keyword>
<dbReference type="Gramene" id="Solyc06g067975.1.1">
    <property type="protein sequence ID" value="Solyc06g067975.1.1"/>
    <property type="gene ID" value="Solyc06g067975.1"/>
</dbReference>
<evidence type="ECO:0000256" key="1">
    <source>
        <dbReference type="SAM" id="Phobius"/>
    </source>
</evidence>
<dbReference type="InParanoid" id="A0A3Q7GXJ1"/>
<protein>
    <submittedName>
        <fullName evidence="2">Uncharacterized protein</fullName>
    </submittedName>
</protein>
<keyword evidence="1" id="KW-0472">Membrane</keyword>
<evidence type="ECO:0000313" key="2">
    <source>
        <dbReference type="EnsemblPlants" id="Solyc06g067975.1.1"/>
    </source>
</evidence>
<keyword evidence="1" id="KW-0812">Transmembrane</keyword>
<organism evidence="2">
    <name type="scientific">Solanum lycopersicum</name>
    <name type="common">Tomato</name>
    <name type="synonym">Lycopersicon esculentum</name>
    <dbReference type="NCBI Taxonomy" id="4081"/>
    <lineage>
        <taxon>Eukaryota</taxon>
        <taxon>Viridiplantae</taxon>
        <taxon>Streptophyta</taxon>
        <taxon>Embryophyta</taxon>
        <taxon>Tracheophyta</taxon>
        <taxon>Spermatophyta</taxon>
        <taxon>Magnoliopsida</taxon>
        <taxon>eudicotyledons</taxon>
        <taxon>Gunneridae</taxon>
        <taxon>Pentapetalae</taxon>
        <taxon>asterids</taxon>
        <taxon>lamiids</taxon>
        <taxon>Solanales</taxon>
        <taxon>Solanaceae</taxon>
        <taxon>Solanoideae</taxon>
        <taxon>Solaneae</taxon>
        <taxon>Solanum</taxon>
        <taxon>Solanum subgen. Lycopersicon</taxon>
    </lineage>
</organism>
<dbReference type="AlphaFoldDB" id="A0A3Q7GXJ1"/>
<reference evidence="2" key="1">
    <citation type="journal article" date="2012" name="Nature">
        <title>The tomato genome sequence provides insights into fleshy fruit evolution.</title>
        <authorList>
            <consortium name="Tomato Genome Consortium"/>
        </authorList>
    </citation>
    <scope>NUCLEOTIDE SEQUENCE [LARGE SCALE GENOMIC DNA]</scope>
    <source>
        <strain evidence="2">cv. Heinz 1706</strain>
    </source>
</reference>